<protein>
    <submittedName>
        <fullName evidence="2">BtpA/SgcQ family protein</fullName>
    </submittedName>
</protein>
<keyword evidence="3" id="KW-1185">Reference proteome</keyword>
<dbReference type="RefSeq" id="WP_379784305.1">
    <property type="nucleotide sequence ID" value="NZ_JBHSWW010000688.1"/>
</dbReference>
<dbReference type="EMBL" id="JBHSWW010000688">
    <property type="protein sequence ID" value="MFC6755299.1"/>
    <property type="molecule type" value="Genomic_DNA"/>
</dbReference>
<feature type="non-terminal residue" evidence="2">
    <location>
        <position position="1"/>
    </location>
</feature>
<dbReference type="NCBIfam" id="TIGR00259">
    <property type="entry name" value="thylakoid_BtpA"/>
    <property type="match status" value="1"/>
</dbReference>
<reference evidence="2 3" key="1">
    <citation type="journal article" date="2019" name="Int. J. Syst. Evol. Microbiol.">
        <title>The Global Catalogue of Microorganisms (GCM) 10K type strain sequencing project: providing services to taxonomists for standard genome sequencing and annotation.</title>
        <authorList>
            <consortium name="The Broad Institute Genomics Platform"/>
            <consortium name="The Broad Institute Genome Sequencing Center for Infectious Disease"/>
            <person name="Wu L."/>
            <person name="Ma J."/>
        </authorList>
    </citation>
    <scope>NUCLEOTIDE SEQUENCE [LARGE SCALE GENOMIC DNA]</scope>
    <source>
        <strain evidence="2 3">CGMCC 1.3239</strain>
    </source>
</reference>
<organism evidence="2 3">
    <name type="scientific">Halorubrum tibetense</name>
    <dbReference type="NCBI Taxonomy" id="175631"/>
    <lineage>
        <taxon>Archaea</taxon>
        <taxon>Methanobacteriati</taxon>
        <taxon>Methanobacteriota</taxon>
        <taxon>Stenosarchaea group</taxon>
        <taxon>Halobacteria</taxon>
        <taxon>Halobacteriales</taxon>
        <taxon>Haloferacaceae</taxon>
        <taxon>Halorubrum</taxon>
    </lineage>
</organism>
<gene>
    <name evidence="2" type="ORF">ACFQEU_17765</name>
</gene>
<evidence type="ECO:0000313" key="3">
    <source>
        <dbReference type="Proteomes" id="UP001596442"/>
    </source>
</evidence>
<comment type="caution">
    <text evidence="2">The sequence shown here is derived from an EMBL/GenBank/DDBJ whole genome shotgun (WGS) entry which is preliminary data.</text>
</comment>
<proteinExistence type="inferred from homology"/>
<dbReference type="InterPro" id="IPR011060">
    <property type="entry name" value="RibuloseP-bd_barrel"/>
</dbReference>
<name>A0ABD5SIK6_9EURY</name>
<dbReference type="SUPFAM" id="SSF51366">
    <property type="entry name" value="Ribulose-phoshate binding barrel"/>
    <property type="match status" value="1"/>
</dbReference>
<dbReference type="Pfam" id="PF03437">
    <property type="entry name" value="BtpA"/>
    <property type="match status" value="1"/>
</dbReference>
<dbReference type="PANTHER" id="PTHR21381:SF3">
    <property type="entry name" value="SGC REGION PROTEIN SGCQ-RELATED"/>
    <property type="match status" value="1"/>
</dbReference>
<feature type="non-terminal residue" evidence="2">
    <location>
        <position position="186"/>
    </location>
</feature>
<comment type="similarity">
    <text evidence="1">Belongs to the BtpA family.</text>
</comment>
<dbReference type="PANTHER" id="PTHR21381">
    <property type="entry name" value="ZGC:162297"/>
    <property type="match status" value="1"/>
</dbReference>
<accession>A0ABD5SIK6</accession>
<sequence length="186" mass="18894">VDRAVRDAAALDAGGVDGVMIENFGDAPFYPDDVPKHTVAATTRAAAAVADATDLPIGVNVLRNDAEAAVAVAATVDAAFVRVNVHTGARVTDQGIVEGRAHETIRLRESLGVDVGVFADTDVKHSAPLTPAGYTAESFADTAERGAADAVIASGPGTSESVDPDALQAVVDERDEHGLGTPVLVG</sequence>
<evidence type="ECO:0000256" key="1">
    <source>
        <dbReference type="ARBA" id="ARBA00006007"/>
    </source>
</evidence>
<dbReference type="AlphaFoldDB" id="A0ABD5SIK6"/>
<evidence type="ECO:0000313" key="2">
    <source>
        <dbReference type="EMBL" id="MFC6755299.1"/>
    </source>
</evidence>
<dbReference type="InterPro" id="IPR005137">
    <property type="entry name" value="BtpA"/>
</dbReference>
<dbReference type="Proteomes" id="UP001596442">
    <property type="component" value="Unassembled WGS sequence"/>
</dbReference>